<reference evidence="1 2" key="1">
    <citation type="journal article" date="2011" name="BMC Genomics">
        <title>Insight into cross-talk between intra-amoebal pathogens.</title>
        <authorList>
            <person name="Gimenez G."/>
            <person name="Bertelli C."/>
            <person name="Moliner C."/>
            <person name="Robert C."/>
            <person name="Raoult D."/>
            <person name="Fournier P.E."/>
            <person name="Greub G."/>
        </authorList>
    </citation>
    <scope>NUCLEOTIDE SEQUENCE [LARGE SCALE GENOMIC DNA]</scope>
    <source>
        <strain evidence="1 2">LLAP12</strain>
    </source>
</reference>
<proteinExistence type="predicted"/>
<protein>
    <submittedName>
        <fullName evidence="1">Uncharacterized protein</fullName>
    </submittedName>
</protein>
<gene>
    <name evidence="1" type="ORF">LDG_7325</name>
</gene>
<keyword evidence="2" id="KW-1185">Reference proteome</keyword>
<dbReference type="InParanoid" id="G9EPY4"/>
<dbReference type="EMBL" id="JH413827">
    <property type="protein sequence ID" value="EHL30686.1"/>
    <property type="molecule type" value="Genomic_DNA"/>
</dbReference>
<evidence type="ECO:0000313" key="2">
    <source>
        <dbReference type="Proteomes" id="UP000002770"/>
    </source>
</evidence>
<sequence length="144" mass="16582">MRMRFDSKAINNKKHLGYAATLITKLLEFTECTPYYRVDIQQNSMITVRESTKNHPDAQAKVKIQQFKNALQKLDENGCFKIQHIAIKAKPINKEEEIKIPAMQITEINRMKLADLLGLKEGINNVNDTVWEALCNDKTNTHKP</sequence>
<dbReference type="Proteomes" id="UP000002770">
    <property type="component" value="Unassembled WGS sequence"/>
</dbReference>
<name>G9EPY4_9GAMM</name>
<organism evidence="1 2">
    <name type="scientific">Legionella drancourtii LLAP12</name>
    <dbReference type="NCBI Taxonomy" id="658187"/>
    <lineage>
        <taxon>Bacteria</taxon>
        <taxon>Pseudomonadati</taxon>
        <taxon>Pseudomonadota</taxon>
        <taxon>Gammaproteobacteria</taxon>
        <taxon>Legionellales</taxon>
        <taxon>Legionellaceae</taxon>
        <taxon>Legionella</taxon>
    </lineage>
</organism>
<evidence type="ECO:0000313" key="1">
    <source>
        <dbReference type="EMBL" id="EHL30686.1"/>
    </source>
</evidence>
<dbReference type="AlphaFoldDB" id="G9EPY4"/>
<dbReference type="STRING" id="658187.LDG_7325"/>
<dbReference type="HOGENOM" id="CLU_1794078_0_0_6"/>
<accession>G9EPY4</accession>